<accession>A0A382BLG2</accession>
<evidence type="ECO:0000313" key="2">
    <source>
        <dbReference type="EMBL" id="SVB14686.1"/>
    </source>
</evidence>
<feature type="domain" description="Aspartyl/asparaginy/proline hydroxylase" evidence="1">
    <location>
        <begin position="85"/>
        <end position="173"/>
    </location>
</feature>
<dbReference type="Pfam" id="PF05118">
    <property type="entry name" value="Asp_Arg_Hydrox"/>
    <property type="match status" value="1"/>
</dbReference>
<dbReference type="EMBL" id="UINC01030381">
    <property type="protein sequence ID" value="SVB14686.1"/>
    <property type="molecule type" value="Genomic_DNA"/>
</dbReference>
<reference evidence="2" key="1">
    <citation type="submission" date="2018-05" db="EMBL/GenBank/DDBJ databases">
        <authorList>
            <person name="Lanie J.A."/>
            <person name="Ng W.-L."/>
            <person name="Kazmierczak K.M."/>
            <person name="Andrzejewski T.M."/>
            <person name="Davidsen T.M."/>
            <person name="Wayne K.J."/>
            <person name="Tettelin H."/>
            <person name="Glass J.I."/>
            <person name="Rusch D."/>
            <person name="Podicherti R."/>
            <person name="Tsui H.-C.T."/>
            <person name="Winkler M.E."/>
        </authorList>
    </citation>
    <scope>NUCLEOTIDE SEQUENCE</scope>
</reference>
<gene>
    <name evidence="2" type="ORF">METZ01_LOCUS167540</name>
</gene>
<sequence length="184" mass="21201">MRKETDKLADKFVDVETANPMLCDNHMELVKDVYDNFEQINLTTPSEILPHTTSIAERLRRKEEHLYNVPTEDYTGSYFEEIVTQLKSPASRIRITKLAPGKMIPWHVDYNVNYGVRCIVPIYGNENIVNLFKRDSKVEAYTLTDGTATFLNIGYKHAVINMSKEPRIALMFTLNGTKDIEKLL</sequence>
<proteinExistence type="predicted"/>
<dbReference type="InterPro" id="IPR027443">
    <property type="entry name" value="IPNS-like_sf"/>
</dbReference>
<protein>
    <recommendedName>
        <fullName evidence="1">Aspartyl/asparaginy/proline hydroxylase domain-containing protein</fullName>
    </recommendedName>
</protein>
<dbReference type="AlphaFoldDB" id="A0A382BLG2"/>
<name>A0A382BLG2_9ZZZZ</name>
<organism evidence="2">
    <name type="scientific">marine metagenome</name>
    <dbReference type="NCBI Taxonomy" id="408172"/>
    <lineage>
        <taxon>unclassified sequences</taxon>
        <taxon>metagenomes</taxon>
        <taxon>ecological metagenomes</taxon>
    </lineage>
</organism>
<dbReference type="Gene3D" id="2.60.120.330">
    <property type="entry name" value="B-lactam Antibiotic, Isopenicillin N Synthase, Chain"/>
    <property type="match status" value="1"/>
</dbReference>
<dbReference type="InterPro" id="IPR007803">
    <property type="entry name" value="Asp/Arg/Pro-Hydrxlase"/>
</dbReference>
<evidence type="ECO:0000259" key="1">
    <source>
        <dbReference type="Pfam" id="PF05118"/>
    </source>
</evidence>
<dbReference type="SUPFAM" id="SSF51197">
    <property type="entry name" value="Clavaminate synthase-like"/>
    <property type="match status" value="1"/>
</dbReference>